<reference evidence="2" key="2">
    <citation type="submission" date="2020-10" db="EMBL/GenBank/DDBJ databases">
        <authorList>
            <consortium name="NCBI Pathogen Detection Project"/>
        </authorList>
    </citation>
    <scope>NUCLEOTIDE SEQUENCE</scope>
    <source>
        <strain evidence="2">CAVp300</strain>
    </source>
</reference>
<feature type="signal peptide" evidence="1">
    <location>
        <begin position="1"/>
        <end position="19"/>
    </location>
</feature>
<dbReference type="AlphaFoldDB" id="A0A9P3T6E4"/>
<evidence type="ECO:0000256" key="1">
    <source>
        <dbReference type="SAM" id="SignalP"/>
    </source>
</evidence>
<proteinExistence type="predicted"/>
<keyword evidence="1" id="KW-0732">Signal</keyword>
<gene>
    <name evidence="2" type="ORF">I8531_001177</name>
</gene>
<evidence type="ECO:0000313" key="2">
    <source>
        <dbReference type="EMBL" id="HAT3580908.1"/>
    </source>
</evidence>
<organism evidence="2 3">
    <name type="scientific">Kluyvera intermedia</name>
    <name type="common">Enterobacter intermedius</name>
    <dbReference type="NCBI Taxonomy" id="61648"/>
    <lineage>
        <taxon>Bacteria</taxon>
        <taxon>Pseudomonadati</taxon>
        <taxon>Pseudomonadota</taxon>
        <taxon>Gammaproteobacteria</taxon>
        <taxon>Enterobacterales</taxon>
        <taxon>Enterobacteriaceae</taxon>
        <taxon>Kluyvera</taxon>
    </lineage>
</organism>
<feature type="chain" id="PRO_5040462033" description="DUF3108 domain-containing protein" evidence="1">
    <location>
        <begin position="20"/>
        <end position="226"/>
    </location>
</feature>
<dbReference type="RefSeq" id="WP_047370825.1">
    <property type="nucleotide sequence ID" value="NZ_CABMNU010000005.1"/>
</dbReference>
<accession>A0A9P3T6E4</accession>
<name>A0A9P3T6E4_KLUIN</name>
<evidence type="ECO:0000313" key="3">
    <source>
        <dbReference type="Proteomes" id="UP000867740"/>
    </source>
</evidence>
<reference evidence="2" key="1">
    <citation type="journal article" date="2018" name="Genome Biol.">
        <title>SKESA: strategic k-mer extension for scrupulous assemblies.</title>
        <authorList>
            <person name="Souvorov A."/>
            <person name="Agarwala R."/>
            <person name="Lipman D.J."/>
        </authorList>
    </citation>
    <scope>NUCLEOTIDE SEQUENCE</scope>
    <source>
        <strain evidence="2">CAVp300</strain>
    </source>
</reference>
<evidence type="ECO:0008006" key="4">
    <source>
        <dbReference type="Google" id="ProtNLM"/>
    </source>
</evidence>
<protein>
    <recommendedName>
        <fullName evidence="4">DUF3108 domain-containing protein</fullName>
    </recommendedName>
</protein>
<comment type="caution">
    <text evidence="2">The sequence shown here is derived from an EMBL/GenBank/DDBJ whole genome shotgun (WGS) entry which is preliminary data.</text>
</comment>
<dbReference type="EMBL" id="DACSUM010000006">
    <property type="protein sequence ID" value="HAT3580908.1"/>
    <property type="molecule type" value="Genomic_DNA"/>
</dbReference>
<dbReference type="Proteomes" id="UP000867740">
    <property type="component" value="Unassembled WGS sequence"/>
</dbReference>
<sequence length="226" mass="25538">MLKTFVIITTVFFASLSTAAEQTLHQGILQAYWLPIWSDDGQRNTPELKYRYFVTTDGDTVEKVINLNVDKKDAESEPLTRYFSHIPSEFLTWKEGHIERAGAITVDKLTGATECDHRYFTGELTHFKPANKNAIDTDKLEKNAGCEAFPWMMTYTLKSGIENKYFKQQPDAGAKDLQPATPGTPLVKIKTINPIWIEVAVRDEDKPGLLGEARGFIKLNDLQPIN</sequence>